<keyword evidence="2" id="KW-1185">Reference proteome</keyword>
<sequence>MFGHTPTPRMAIADHLGIHAPSFPSHLSSLDDILKRINRSNSWAYEKGLVPMFDVHGLKIENAKSPPWPWKILPDPIIKAGKKAWLTSDIDHWLARMTARANGIGNAGTNSLPNKEHRNV</sequence>
<proteinExistence type="predicted"/>
<comment type="caution">
    <text evidence="1">The sequence shown here is derived from an EMBL/GenBank/DDBJ whole genome shotgun (WGS) entry which is preliminary data.</text>
</comment>
<dbReference type="EMBL" id="QRBE01000004">
    <property type="protein sequence ID" value="RDS82251.1"/>
    <property type="molecule type" value="Genomic_DNA"/>
</dbReference>
<gene>
    <name evidence="1" type="ORF">DWU98_09460</name>
</gene>
<evidence type="ECO:0000313" key="2">
    <source>
        <dbReference type="Proteomes" id="UP000254258"/>
    </source>
</evidence>
<organism evidence="1 2">
    <name type="scientific">Dyella monticola</name>
    <dbReference type="NCBI Taxonomy" id="1927958"/>
    <lineage>
        <taxon>Bacteria</taxon>
        <taxon>Pseudomonadati</taxon>
        <taxon>Pseudomonadota</taxon>
        <taxon>Gammaproteobacteria</taxon>
        <taxon>Lysobacterales</taxon>
        <taxon>Rhodanobacteraceae</taxon>
        <taxon>Dyella</taxon>
    </lineage>
</organism>
<evidence type="ECO:0000313" key="1">
    <source>
        <dbReference type="EMBL" id="RDS82251.1"/>
    </source>
</evidence>
<accession>A0A370X1X3</accession>
<dbReference type="AlphaFoldDB" id="A0A370X1X3"/>
<name>A0A370X1X3_9GAMM</name>
<protein>
    <submittedName>
        <fullName evidence="1">Uncharacterized protein</fullName>
    </submittedName>
</protein>
<reference evidence="1 2" key="1">
    <citation type="submission" date="2018-07" db="EMBL/GenBank/DDBJ databases">
        <title>Dyella monticola sp. nov. and Dyella psychrodurans sp. nov. isolated from monsoon evergreen broad-leaved forest soil of Dinghu Mountain, China.</title>
        <authorList>
            <person name="Gao Z."/>
            <person name="Qiu L."/>
        </authorList>
    </citation>
    <scope>NUCLEOTIDE SEQUENCE [LARGE SCALE GENOMIC DNA]</scope>
    <source>
        <strain evidence="1 2">4G-K06</strain>
    </source>
</reference>
<dbReference type="Proteomes" id="UP000254258">
    <property type="component" value="Unassembled WGS sequence"/>
</dbReference>